<proteinExistence type="predicted"/>
<sequence length="85" mass="9703">MQMAGLCEGGNEPPGSLKASNDKEKNECEMRRKELFLEDLPRSNIPLRQLRWVSVSYPLLGEQAIALSQEVKEKEDDDDDDDCYN</sequence>
<keyword evidence="3" id="KW-1185">Reference proteome</keyword>
<evidence type="ECO:0000313" key="2">
    <source>
        <dbReference type="EMBL" id="KAJ4430860.1"/>
    </source>
</evidence>
<name>A0ABQ8SAU1_PERAM</name>
<dbReference type="EMBL" id="JAJSOF020000031">
    <property type="protein sequence ID" value="KAJ4430860.1"/>
    <property type="molecule type" value="Genomic_DNA"/>
</dbReference>
<gene>
    <name evidence="2" type="ORF">ANN_19451</name>
</gene>
<comment type="caution">
    <text evidence="2">The sequence shown here is derived from an EMBL/GenBank/DDBJ whole genome shotgun (WGS) entry which is preliminary data.</text>
</comment>
<evidence type="ECO:0000256" key="1">
    <source>
        <dbReference type="SAM" id="MobiDB-lite"/>
    </source>
</evidence>
<dbReference type="Proteomes" id="UP001148838">
    <property type="component" value="Unassembled WGS sequence"/>
</dbReference>
<reference evidence="2 3" key="1">
    <citation type="journal article" date="2022" name="Allergy">
        <title>Genome assembly and annotation of Periplaneta americana reveal a comprehensive cockroach allergen profile.</title>
        <authorList>
            <person name="Wang L."/>
            <person name="Xiong Q."/>
            <person name="Saelim N."/>
            <person name="Wang L."/>
            <person name="Nong W."/>
            <person name="Wan A.T."/>
            <person name="Shi M."/>
            <person name="Liu X."/>
            <person name="Cao Q."/>
            <person name="Hui J.H.L."/>
            <person name="Sookrung N."/>
            <person name="Leung T.F."/>
            <person name="Tungtrongchitr A."/>
            <person name="Tsui S.K.W."/>
        </authorList>
    </citation>
    <scope>NUCLEOTIDE SEQUENCE [LARGE SCALE GENOMIC DNA]</scope>
    <source>
        <strain evidence="2">PWHHKU_190912</strain>
    </source>
</reference>
<feature type="region of interest" description="Disordered" evidence="1">
    <location>
        <begin position="1"/>
        <end position="25"/>
    </location>
</feature>
<accession>A0ABQ8SAU1</accession>
<evidence type="ECO:0000313" key="3">
    <source>
        <dbReference type="Proteomes" id="UP001148838"/>
    </source>
</evidence>
<protein>
    <submittedName>
        <fullName evidence="2">Uncharacterized protein</fullName>
    </submittedName>
</protein>
<organism evidence="2 3">
    <name type="scientific">Periplaneta americana</name>
    <name type="common">American cockroach</name>
    <name type="synonym">Blatta americana</name>
    <dbReference type="NCBI Taxonomy" id="6978"/>
    <lineage>
        <taxon>Eukaryota</taxon>
        <taxon>Metazoa</taxon>
        <taxon>Ecdysozoa</taxon>
        <taxon>Arthropoda</taxon>
        <taxon>Hexapoda</taxon>
        <taxon>Insecta</taxon>
        <taxon>Pterygota</taxon>
        <taxon>Neoptera</taxon>
        <taxon>Polyneoptera</taxon>
        <taxon>Dictyoptera</taxon>
        <taxon>Blattodea</taxon>
        <taxon>Blattoidea</taxon>
        <taxon>Blattidae</taxon>
        <taxon>Blattinae</taxon>
        <taxon>Periplaneta</taxon>
    </lineage>
</organism>